<dbReference type="InterPro" id="IPR036388">
    <property type="entry name" value="WH-like_DNA-bd_sf"/>
</dbReference>
<evidence type="ECO:0000259" key="4">
    <source>
        <dbReference type="Pfam" id="PF12802"/>
    </source>
</evidence>
<dbReference type="InterPro" id="IPR000600">
    <property type="entry name" value="ROK"/>
</dbReference>
<dbReference type="AlphaFoldDB" id="A0A2Z4U7T8"/>
<evidence type="ECO:0000256" key="3">
    <source>
        <dbReference type="ARBA" id="ARBA00022629"/>
    </source>
</evidence>
<keyword evidence="3" id="KW-0119">Carbohydrate metabolism</keyword>
<accession>A0A2Z4U7T8</accession>
<sequence length="392" mass="44088">MPIANQEMIRNTNRRLVLEYIVNNPPVSRADLAKHLQLTKATISNIVQELLDKNLVQEIGSAQTAMGRKPILLKFHQSCGQVLAIDVRPHQIITLITDLKGENCRVKEFPFSPEANLLPLLEHIISEHMENCKESPYGIVGIGIGIYGVVHKNRIVFTPYYPLPAPNLSELLSGRFQIPVFSENESNFSVLGESAFRCGYQNMIHINVHDGIGMGILVNGKLYKGQDGYAGELGHTILFPDGKPCACGNEGCLEQYASERAILEEYARKIGQSHVNTEEFLKDYQQKRPEAIEMINLFVKYMAIGMNNIVNTFNTDLIVLNSFFSNCIPDINSRIAEYLRCHQNRDCKILASRLQDISCLIGGIRVCIEHFLDIEHLQIQTLSADLENPEHS</sequence>
<dbReference type="Proteomes" id="UP000250003">
    <property type="component" value="Chromosome"/>
</dbReference>
<dbReference type="RefSeq" id="WP_111917878.1">
    <property type="nucleotide sequence ID" value="NZ_CAUWHR010000023.1"/>
</dbReference>
<dbReference type="InterPro" id="IPR049874">
    <property type="entry name" value="ROK_cs"/>
</dbReference>
<dbReference type="Gene3D" id="3.30.420.40">
    <property type="match status" value="2"/>
</dbReference>
<dbReference type="EMBL" id="CP030280">
    <property type="protein sequence ID" value="AWY97043.1"/>
    <property type="molecule type" value="Genomic_DNA"/>
</dbReference>
<dbReference type="SUPFAM" id="SSF46785">
    <property type="entry name" value="Winged helix' DNA-binding domain"/>
    <property type="match status" value="1"/>
</dbReference>
<dbReference type="SUPFAM" id="SSF53067">
    <property type="entry name" value="Actin-like ATPase domain"/>
    <property type="match status" value="2"/>
</dbReference>
<dbReference type="GO" id="GO:0003700">
    <property type="term" value="F:DNA-binding transcription factor activity"/>
    <property type="evidence" value="ECO:0007669"/>
    <property type="project" value="InterPro"/>
</dbReference>
<evidence type="ECO:0000313" key="6">
    <source>
        <dbReference type="Proteomes" id="UP000250003"/>
    </source>
</evidence>
<name>A0A2Z4U7T8_9FIRM</name>
<dbReference type="KEGG" id="blau:DQQ01_01505"/>
<evidence type="ECO:0000256" key="2">
    <source>
        <dbReference type="ARBA" id="ARBA00006479"/>
    </source>
</evidence>
<protein>
    <submittedName>
        <fullName evidence="5">ROK family transcriptional regulator</fullName>
    </submittedName>
</protein>
<reference evidence="6" key="1">
    <citation type="submission" date="2018-06" db="EMBL/GenBank/DDBJ databases">
        <title>Description of Blautia argi sp. nov., a new anaerobic isolated from dog feces.</title>
        <authorList>
            <person name="Chang Y.-H."/>
            <person name="Paek J."/>
            <person name="Shin Y."/>
        </authorList>
    </citation>
    <scope>NUCLEOTIDE SEQUENCE [LARGE SCALE GENOMIC DNA]</scope>
    <source>
        <strain evidence="6">KCTC 15426</strain>
    </source>
</reference>
<keyword evidence="6" id="KW-1185">Reference proteome</keyword>
<dbReference type="PROSITE" id="PS01125">
    <property type="entry name" value="ROK"/>
    <property type="match status" value="1"/>
</dbReference>
<dbReference type="InterPro" id="IPR000835">
    <property type="entry name" value="HTH_MarR-typ"/>
</dbReference>
<dbReference type="GO" id="GO:0042732">
    <property type="term" value="P:D-xylose metabolic process"/>
    <property type="evidence" value="ECO:0007669"/>
    <property type="project" value="UniProtKB-KW"/>
</dbReference>
<keyword evidence="3" id="KW-0859">Xylose metabolism</keyword>
<organism evidence="5 6">
    <name type="scientific">Blautia argi</name>
    <dbReference type="NCBI Taxonomy" id="1912897"/>
    <lineage>
        <taxon>Bacteria</taxon>
        <taxon>Bacillati</taxon>
        <taxon>Bacillota</taxon>
        <taxon>Clostridia</taxon>
        <taxon>Lachnospirales</taxon>
        <taxon>Lachnospiraceae</taxon>
        <taxon>Blautia</taxon>
    </lineage>
</organism>
<comment type="function">
    <text evidence="1">Transcriptional repressor of xylose-utilizing enzymes.</text>
</comment>
<dbReference type="InterPro" id="IPR043129">
    <property type="entry name" value="ATPase_NBD"/>
</dbReference>
<dbReference type="Pfam" id="PF12802">
    <property type="entry name" value="MarR_2"/>
    <property type="match status" value="1"/>
</dbReference>
<dbReference type="InterPro" id="IPR036390">
    <property type="entry name" value="WH_DNA-bd_sf"/>
</dbReference>
<dbReference type="OrthoDB" id="9796533at2"/>
<dbReference type="Pfam" id="PF00480">
    <property type="entry name" value="ROK"/>
    <property type="match status" value="1"/>
</dbReference>
<dbReference type="Gene3D" id="1.10.10.10">
    <property type="entry name" value="Winged helix-like DNA-binding domain superfamily/Winged helix DNA-binding domain"/>
    <property type="match status" value="1"/>
</dbReference>
<proteinExistence type="inferred from homology"/>
<evidence type="ECO:0000256" key="1">
    <source>
        <dbReference type="ARBA" id="ARBA00002486"/>
    </source>
</evidence>
<comment type="similarity">
    <text evidence="2">Belongs to the ROK (NagC/XylR) family.</text>
</comment>
<gene>
    <name evidence="5" type="ORF">DQQ01_01505</name>
</gene>
<dbReference type="PANTHER" id="PTHR18964">
    <property type="entry name" value="ROK (REPRESSOR, ORF, KINASE) FAMILY"/>
    <property type="match status" value="1"/>
</dbReference>
<dbReference type="PANTHER" id="PTHR18964:SF149">
    <property type="entry name" value="BIFUNCTIONAL UDP-N-ACETYLGLUCOSAMINE 2-EPIMERASE_N-ACETYLMANNOSAMINE KINASE"/>
    <property type="match status" value="1"/>
</dbReference>
<feature type="domain" description="HTH marR-type" evidence="4">
    <location>
        <begin position="16"/>
        <end position="58"/>
    </location>
</feature>
<evidence type="ECO:0000313" key="5">
    <source>
        <dbReference type="EMBL" id="AWY97043.1"/>
    </source>
</evidence>